<dbReference type="Proteomes" id="UP001348397">
    <property type="component" value="Unassembled WGS sequence"/>
</dbReference>
<evidence type="ECO:0000313" key="2">
    <source>
        <dbReference type="Proteomes" id="UP001348397"/>
    </source>
</evidence>
<proteinExistence type="predicted"/>
<evidence type="ECO:0000313" key="1">
    <source>
        <dbReference type="EMBL" id="MEC3875531.1"/>
    </source>
</evidence>
<dbReference type="RefSeq" id="WP_326320350.1">
    <property type="nucleotide sequence ID" value="NZ_JAYLAA010000027.1"/>
</dbReference>
<keyword evidence="2" id="KW-1185">Reference proteome</keyword>
<name>A0ABU6HS86_9FLAO</name>
<protein>
    <submittedName>
        <fullName evidence="1">Uncharacterized protein</fullName>
    </submittedName>
</protein>
<dbReference type="EMBL" id="JAYLAA010000027">
    <property type="protein sequence ID" value="MEC3875531.1"/>
    <property type="molecule type" value="Genomic_DNA"/>
</dbReference>
<gene>
    <name evidence="1" type="ORF">SOP96_07410</name>
</gene>
<sequence>MKTYYFILFFIFNNVFSQENDNPLYFIGEKIEEHHRPYTSTYTPAERKDCVENEEDERCYPRITKPYCRGGGEYYSKYRIIKILKGRYIKDTIEFSSEYCNEFGYRQPLKEKYAIIGIINDKDGWKQNYIEKVYYKSSKWILPYKTSYPFIDYKLTQPQKLKNSQRINLNKSKEYYETLLIREYNLPYYEEKRKCAIAVYGIVL</sequence>
<accession>A0ABU6HS86</accession>
<organism evidence="1 2">
    <name type="scientific">Chryseobacterium salviniae</name>
    <dbReference type="NCBI Taxonomy" id="3101750"/>
    <lineage>
        <taxon>Bacteria</taxon>
        <taxon>Pseudomonadati</taxon>
        <taxon>Bacteroidota</taxon>
        <taxon>Flavobacteriia</taxon>
        <taxon>Flavobacteriales</taxon>
        <taxon>Weeksellaceae</taxon>
        <taxon>Chryseobacterium group</taxon>
        <taxon>Chryseobacterium</taxon>
    </lineage>
</organism>
<comment type="caution">
    <text evidence="1">The sequence shown here is derived from an EMBL/GenBank/DDBJ whole genome shotgun (WGS) entry which is preliminary data.</text>
</comment>
<reference evidence="1 2" key="1">
    <citation type="submission" date="2024-01" db="EMBL/GenBank/DDBJ databases">
        <title>Chryseobacterium sp. T9W2-O.</title>
        <authorList>
            <person name="Maltman C."/>
        </authorList>
    </citation>
    <scope>NUCLEOTIDE SEQUENCE [LARGE SCALE GENOMIC DNA]</scope>
    <source>
        <strain evidence="1 2">T9W2-O</strain>
    </source>
</reference>